<dbReference type="PANTHER" id="PTHR43072">
    <property type="entry name" value="N-ACETYLTRANSFERASE"/>
    <property type="match status" value="1"/>
</dbReference>
<evidence type="ECO:0000313" key="2">
    <source>
        <dbReference type="EMBL" id="QFU83664.1"/>
    </source>
</evidence>
<sequence>MASSQPLEFGHDDRKQIYEYVERHGAVDPDDTRRHLGIEPGAFRHHVAILKRDGRLEEADGTLRVTIDAGAEEEYVADDLEFHIRPARQEDLTGIIGAIRQVAEEKTYIEAESVADEIDHQEALLRHNELESRMFFVATVDDEVVGWVHIHAPELEKLSHTAELTVGVIEEYRGHGIGSHLLSRGLEWAGANGYERVYQSVPSSNDDAIAFLEDHDWEIEAIREDHYKLDGRYVDEVMMALEL</sequence>
<dbReference type="InterPro" id="IPR016181">
    <property type="entry name" value="Acyl_CoA_acyltransferase"/>
</dbReference>
<evidence type="ECO:0000259" key="1">
    <source>
        <dbReference type="PROSITE" id="PS51186"/>
    </source>
</evidence>
<dbReference type="Pfam" id="PF00583">
    <property type="entry name" value="Acetyltransf_1"/>
    <property type="match status" value="1"/>
</dbReference>
<reference evidence="2 3" key="1">
    <citation type="journal article" date="2007" name="Int. J. Syst. Evol. Microbiol.">
        <title>Natronorubrum sulfidifaciens sp. nov., an extremely haloalkaliphilic archaeon isolated from Aiding salt lake in Xin-Jiang, China.</title>
        <authorList>
            <person name="Cui H.L."/>
            <person name="Tohty D."/>
            <person name="Liu H.C."/>
            <person name="Liu S.J."/>
            <person name="Oren A."/>
            <person name="Zhou P.J."/>
        </authorList>
    </citation>
    <scope>NUCLEOTIDE SEQUENCE [LARGE SCALE GENOMIC DNA]</scope>
    <source>
        <strain evidence="2 3">7-3</strain>
    </source>
</reference>
<feature type="domain" description="N-acetyltransferase" evidence="1">
    <location>
        <begin position="82"/>
        <end position="243"/>
    </location>
</feature>
<dbReference type="OrthoDB" id="55684at2157"/>
<keyword evidence="2" id="KW-0808">Transferase</keyword>
<dbReference type="Gene3D" id="3.40.630.30">
    <property type="match status" value="1"/>
</dbReference>
<name>A0A5P9P6B2_9EURY</name>
<dbReference type="KEGG" id="nas:GCU68_14505"/>
<dbReference type="InterPro" id="IPR000182">
    <property type="entry name" value="GNAT_dom"/>
</dbReference>
<dbReference type="GO" id="GO:0016747">
    <property type="term" value="F:acyltransferase activity, transferring groups other than amino-acyl groups"/>
    <property type="evidence" value="ECO:0007669"/>
    <property type="project" value="InterPro"/>
</dbReference>
<dbReference type="PROSITE" id="PS51186">
    <property type="entry name" value="GNAT"/>
    <property type="match status" value="1"/>
</dbReference>
<dbReference type="Gene3D" id="1.10.10.10">
    <property type="entry name" value="Winged helix-like DNA-binding domain superfamily/Winged helix DNA-binding domain"/>
    <property type="match status" value="1"/>
</dbReference>
<proteinExistence type="predicted"/>
<accession>A0A5P9P6B2</accession>
<dbReference type="SUPFAM" id="SSF55729">
    <property type="entry name" value="Acyl-CoA N-acyltransferases (Nat)"/>
    <property type="match status" value="1"/>
</dbReference>
<dbReference type="RefSeq" id="WP_152942766.1">
    <property type="nucleotide sequence ID" value="NZ_CP045488.1"/>
</dbReference>
<evidence type="ECO:0000313" key="3">
    <source>
        <dbReference type="Proteomes" id="UP000326170"/>
    </source>
</evidence>
<dbReference type="EMBL" id="CP045488">
    <property type="protein sequence ID" value="QFU83664.1"/>
    <property type="molecule type" value="Genomic_DNA"/>
</dbReference>
<dbReference type="InterPro" id="IPR036388">
    <property type="entry name" value="WH-like_DNA-bd_sf"/>
</dbReference>
<protein>
    <submittedName>
        <fullName evidence="2">GNAT family N-acetyltransferase</fullName>
    </submittedName>
</protein>
<dbReference type="Proteomes" id="UP000326170">
    <property type="component" value="Chromosome"/>
</dbReference>
<dbReference type="AlphaFoldDB" id="A0A5P9P6B2"/>
<gene>
    <name evidence="2" type="ORF">GCU68_14505</name>
</gene>
<organism evidence="2 3">
    <name type="scientific">Natronorubrum aibiense</name>
    <dbReference type="NCBI Taxonomy" id="348826"/>
    <lineage>
        <taxon>Archaea</taxon>
        <taxon>Methanobacteriati</taxon>
        <taxon>Methanobacteriota</taxon>
        <taxon>Stenosarchaea group</taxon>
        <taxon>Halobacteria</taxon>
        <taxon>Halobacteriales</taxon>
        <taxon>Natrialbaceae</taxon>
        <taxon>Natronorubrum</taxon>
    </lineage>
</organism>
<dbReference type="GeneID" id="42302278"/>
<dbReference type="PANTHER" id="PTHR43072:SF52">
    <property type="entry name" value="GCN5-RELATED N-ACETYLTRANSFERASE"/>
    <property type="match status" value="1"/>
</dbReference>
<dbReference type="CDD" id="cd04301">
    <property type="entry name" value="NAT_SF"/>
    <property type="match status" value="1"/>
</dbReference>
<keyword evidence="3" id="KW-1185">Reference proteome</keyword>